<reference evidence="1 2" key="1">
    <citation type="submission" date="2018-11" db="EMBL/GenBank/DDBJ databases">
        <title>Sequencing the genomes of 1000 actinobacteria strains.</title>
        <authorList>
            <person name="Klenk H.-P."/>
        </authorList>
    </citation>
    <scope>NUCLEOTIDE SEQUENCE [LARGE SCALE GENOMIC DNA]</scope>
    <source>
        <strain evidence="1 2">DSM 15700</strain>
    </source>
</reference>
<name>A0A3N4ZRJ9_9MICO</name>
<dbReference type="SUPFAM" id="SSF56784">
    <property type="entry name" value="HAD-like"/>
    <property type="match status" value="1"/>
</dbReference>
<dbReference type="Proteomes" id="UP000280501">
    <property type="component" value="Unassembled WGS sequence"/>
</dbReference>
<accession>A0A3N4ZRJ9</accession>
<sequence>MSRVSARTLVLDFDGTVCVGDGPVLLYAEEVARRTGLDIRDGVAHFLRTGRLPRDDTPTPATTHAPEDGYQAVVALAYAAARRGGSPLLDGTLLHAAYLASRARFADDGAGTSPPEGLHAFLDRMRASRTRVVLVTNSPLTGVADWLERHGTGSLVDDVVPDAGKPAAMSAILRALLSGTGAVPDTLVSVGDVHANDIAPALAIGACGAHIDRWASRPGRATWSAPAFDGLFEPLVAWSSGEKMSIESVL</sequence>
<organism evidence="1 2">
    <name type="scientific">Myceligenerans xiligouense</name>
    <dbReference type="NCBI Taxonomy" id="253184"/>
    <lineage>
        <taxon>Bacteria</taxon>
        <taxon>Bacillati</taxon>
        <taxon>Actinomycetota</taxon>
        <taxon>Actinomycetes</taxon>
        <taxon>Micrococcales</taxon>
        <taxon>Promicromonosporaceae</taxon>
        <taxon>Myceligenerans</taxon>
    </lineage>
</organism>
<protein>
    <submittedName>
        <fullName evidence="1">FMN phosphatase YigB (HAD superfamily)</fullName>
    </submittedName>
</protein>
<evidence type="ECO:0000313" key="2">
    <source>
        <dbReference type="Proteomes" id="UP000280501"/>
    </source>
</evidence>
<gene>
    <name evidence="1" type="ORF">EDD34_3038</name>
</gene>
<proteinExistence type="predicted"/>
<dbReference type="EMBL" id="RKQZ01000001">
    <property type="protein sequence ID" value="RPF22381.1"/>
    <property type="molecule type" value="Genomic_DNA"/>
</dbReference>
<keyword evidence="2" id="KW-1185">Reference proteome</keyword>
<comment type="caution">
    <text evidence="1">The sequence shown here is derived from an EMBL/GenBank/DDBJ whole genome shotgun (WGS) entry which is preliminary data.</text>
</comment>
<evidence type="ECO:0000313" key="1">
    <source>
        <dbReference type="EMBL" id="RPF22381.1"/>
    </source>
</evidence>
<dbReference type="InterPro" id="IPR023214">
    <property type="entry name" value="HAD_sf"/>
</dbReference>
<dbReference type="AlphaFoldDB" id="A0A3N4ZRJ9"/>
<dbReference type="CDD" id="cd01427">
    <property type="entry name" value="HAD_like"/>
    <property type="match status" value="1"/>
</dbReference>
<dbReference type="InterPro" id="IPR036412">
    <property type="entry name" value="HAD-like_sf"/>
</dbReference>
<dbReference type="Gene3D" id="3.40.50.1000">
    <property type="entry name" value="HAD superfamily/HAD-like"/>
    <property type="match status" value="1"/>
</dbReference>